<dbReference type="InterPro" id="IPR010982">
    <property type="entry name" value="Lambda_DNA-bd_dom_sf"/>
</dbReference>
<dbReference type="InterPro" id="IPR013096">
    <property type="entry name" value="Cupin_2"/>
</dbReference>
<dbReference type="Pfam" id="PF07883">
    <property type="entry name" value="Cupin_2"/>
    <property type="match status" value="1"/>
</dbReference>
<gene>
    <name evidence="3" type="ORF">ACFFFR_01340</name>
</gene>
<evidence type="ECO:0000256" key="1">
    <source>
        <dbReference type="ARBA" id="ARBA00023125"/>
    </source>
</evidence>
<protein>
    <submittedName>
        <fullName evidence="3">Helix-turn-helix domain-containing protein</fullName>
    </submittedName>
</protein>
<dbReference type="Pfam" id="PF01381">
    <property type="entry name" value="HTH_3"/>
    <property type="match status" value="1"/>
</dbReference>
<feature type="domain" description="HTH cro/C1-type" evidence="2">
    <location>
        <begin position="18"/>
        <end position="72"/>
    </location>
</feature>
<dbReference type="PANTHER" id="PTHR46797:SF1">
    <property type="entry name" value="METHYLPHOSPHONATE SYNTHASE"/>
    <property type="match status" value="1"/>
</dbReference>
<dbReference type="SUPFAM" id="SSF51182">
    <property type="entry name" value="RmlC-like cupins"/>
    <property type="match status" value="1"/>
</dbReference>
<proteinExistence type="predicted"/>
<dbReference type="Gene3D" id="2.60.120.10">
    <property type="entry name" value="Jelly Rolls"/>
    <property type="match status" value="1"/>
</dbReference>
<dbReference type="CDD" id="cd02209">
    <property type="entry name" value="cupin_XRE_C"/>
    <property type="match status" value="1"/>
</dbReference>
<dbReference type="SMART" id="SM00530">
    <property type="entry name" value="HTH_XRE"/>
    <property type="match status" value="1"/>
</dbReference>
<dbReference type="CDD" id="cd00093">
    <property type="entry name" value="HTH_XRE"/>
    <property type="match status" value="1"/>
</dbReference>
<dbReference type="InterPro" id="IPR014710">
    <property type="entry name" value="RmlC-like_jellyroll"/>
</dbReference>
<reference evidence="3 4" key="1">
    <citation type="submission" date="2024-09" db="EMBL/GenBank/DDBJ databases">
        <authorList>
            <person name="Sun Q."/>
            <person name="Mori K."/>
        </authorList>
    </citation>
    <scope>NUCLEOTIDE SEQUENCE [LARGE SCALE GENOMIC DNA]</scope>
    <source>
        <strain evidence="3 4">NCAIM B.02604</strain>
    </source>
</reference>
<dbReference type="InterPro" id="IPR001387">
    <property type="entry name" value="Cro/C1-type_HTH"/>
</dbReference>
<dbReference type="RefSeq" id="WP_377457543.1">
    <property type="nucleotide sequence ID" value="NZ_JBHLUB010000001.1"/>
</dbReference>
<keyword evidence="4" id="KW-1185">Reference proteome</keyword>
<dbReference type="Gene3D" id="1.10.260.40">
    <property type="entry name" value="lambda repressor-like DNA-binding domains"/>
    <property type="match status" value="1"/>
</dbReference>
<evidence type="ECO:0000313" key="4">
    <source>
        <dbReference type="Proteomes" id="UP001589862"/>
    </source>
</evidence>
<accession>A0ABV6P7I2</accession>
<dbReference type="PROSITE" id="PS50943">
    <property type="entry name" value="HTH_CROC1"/>
    <property type="match status" value="1"/>
</dbReference>
<sequence>MSQNESHEHILRDVGPRLRSLRMERNLTLGELAEQTGISVSTLSRLESGQRRPTLEMMLSLSQRYQVPLDDLVGIPEPADPRVRLQPRQISGGRTVWPLTNNSEGVQAWKIELPPSTRPPHMHIHEGYEWFYVLRGRVRLILGEQDMELEPGEAVEFDTCIPHWFGAAGTEPAQILSLFGRHGERVHLRDELDGDHPED</sequence>
<evidence type="ECO:0000313" key="3">
    <source>
        <dbReference type="EMBL" id="MFC0581033.1"/>
    </source>
</evidence>
<dbReference type="Proteomes" id="UP001589862">
    <property type="component" value="Unassembled WGS sequence"/>
</dbReference>
<dbReference type="PANTHER" id="PTHR46797">
    <property type="entry name" value="HTH-TYPE TRANSCRIPTIONAL REGULATOR"/>
    <property type="match status" value="1"/>
</dbReference>
<comment type="caution">
    <text evidence="3">The sequence shown here is derived from an EMBL/GenBank/DDBJ whole genome shotgun (WGS) entry which is preliminary data.</text>
</comment>
<dbReference type="EMBL" id="JBHLUB010000001">
    <property type="protein sequence ID" value="MFC0581033.1"/>
    <property type="molecule type" value="Genomic_DNA"/>
</dbReference>
<dbReference type="SUPFAM" id="SSF47413">
    <property type="entry name" value="lambda repressor-like DNA-binding domains"/>
    <property type="match status" value="1"/>
</dbReference>
<keyword evidence="1" id="KW-0238">DNA-binding</keyword>
<name>A0ABV6P7I2_9MICC</name>
<dbReference type="InterPro" id="IPR011051">
    <property type="entry name" value="RmlC_Cupin_sf"/>
</dbReference>
<dbReference type="InterPro" id="IPR050807">
    <property type="entry name" value="TransReg_Diox_bact_type"/>
</dbReference>
<organism evidence="3 4">
    <name type="scientific">Micrococcoides hystricis</name>
    <dbReference type="NCBI Taxonomy" id="1572761"/>
    <lineage>
        <taxon>Bacteria</taxon>
        <taxon>Bacillati</taxon>
        <taxon>Actinomycetota</taxon>
        <taxon>Actinomycetes</taxon>
        <taxon>Micrococcales</taxon>
        <taxon>Micrococcaceae</taxon>
        <taxon>Micrococcoides</taxon>
    </lineage>
</organism>
<evidence type="ECO:0000259" key="2">
    <source>
        <dbReference type="PROSITE" id="PS50943"/>
    </source>
</evidence>